<keyword evidence="2" id="KW-0012">Acyltransferase</keyword>
<dbReference type="SUPFAM" id="SSF51161">
    <property type="entry name" value="Trimeric LpxA-like enzymes"/>
    <property type="match status" value="1"/>
</dbReference>
<dbReference type="InterPro" id="IPR050065">
    <property type="entry name" value="GlmU-like"/>
</dbReference>
<evidence type="ECO:0000313" key="5">
    <source>
        <dbReference type="Proteomes" id="UP000078162"/>
    </source>
</evidence>
<keyword evidence="1 4" id="KW-0808">Transferase</keyword>
<dbReference type="PANTHER" id="PTHR43584">
    <property type="entry name" value="NUCLEOTIDYL TRANSFERASE"/>
    <property type="match status" value="1"/>
</dbReference>
<dbReference type="GO" id="GO:0016779">
    <property type="term" value="F:nucleotidyltransferase activity"/>
    <property type="evidence" value="ECO:0007669"/>
    <property type="project" value="UniProtKB-ARBA"/>
</dbReference>
<keyword evidence="5" id="KW-1185">Reference proteome</keyword>
<organism evidence="4 5">
    <name type="scientific">Candidatus Chlamydia sanziniae</name>
    <dbReference type="NCBI Taxonomy" id="1806891"/>
    <lineage>
        <taxon>Bacteria</taxon>
        <taxon>Pseudomonadati</taxon>
        <taxon>Chlamydiota</taxon>
        <taxon>Chlamydiia</taxon>
        <taxon>Chlamydiales</taxon>
        <taxon>Chlamydiaceae</taxon>
        <taxon>Chlamydia/Chlamydophila group</taxon>
        <taxon>Chlamydia</taxon>
    </lineage>
</organism>
<dbReference type="PATRIC" id="fig|1806891.3.peg.372"/>
<accession>A0A1A9HWT6</accession>
<dbReference type="InterPro" id="IPR056729">
    <property type="entry name" value="GMPPB_C"/>
</dbReference>
<evidence type="ECO:0000259" key="3">
    <source>
        <dbReference type="Pfam" id="PF25087"/>
    </source>
</evidence>
<proteinExistence type="predicted"/>
<name>A0A1A9HWT6_9CHLA</name>
<evidence type="ECO:0000256" key="2">
    <source>
        <dbReference type="ARBA" id="ARBA00023315"/>
    </source>
</evidence>
<feature type="domain" description="Mannose-1-phosphate guanyltransferase C-terminal" evidence="3">
    <location>
        <begin position="75"/>
        <end position="188"/>
    </location>
</feature>
<dbReference type="OrthoDB" id="9779868at2"/>
<dbReference type="Gene3D" id="2.160.10.10">
    <property type="entry name" value="Hexapeptide repeat proteins"/>
    <property type="match status" value="1"/>
</dbReference>
<evidence type="ECO:0000313" key="4">
    <source>
        <dbReference type="EMBL" id="ANH78552.1"/>
    </source>
</evidence>
<dbReference type="Proteomes" id="UP000078162">
    <property type="component" value="Chromosome"/>
</dbReference>
<dbReference type="PANTHER" id="PTHR43584:SF8">
    <property type="entry name" value="N-ACETYLMURAMATE ALPHA-1-PHOSPHATE URIDYLYLTRANSFERASE"/>
    <property type="match status" value="1"/>
</dbReference>
<dbReference type="EMBL" id="CP014639">
    <property type="protein sequence ID" value="ANH78552.1"/>
    <property type="molecule type" value="Genomic_DNA"/>
</dbReference>
<gene>
    <name evidence="4" type="ORF">Cs308_0381</name>
</gene>
<evidence type="ECO:0000256" key="1">
    <source>
        <dbReference type="ARBA" id="ARBA00022679"/>
    </source>
</evidence>
<protein>
    <submittedName>
        <fullName evidence="4">Glucosamine-1-phosphate N-acetyltransferase</fullName>
    </submittedName>
</protein>
<dbReference type="GO" id="GO:0016746">
    <property type="term" value="F:acyltransferase activity"/>
    <property type="evidence" value="ECO:0007669"/>
    <property type="project" value="UniProtKB-KW"/>
</dbReference>
<sequence>MSPFASSLFSPEDFSYPELISQAYYTWDILSLMEEMLTHHAFSGIHGTVESGVFLKNIDKIEIAEGAYVESGAYIIGPCILGPQTEVRHGAYIRGGVITGNQCVLGHCTEVKNSYLGHRVKAAHFAYLGDSVLSYGVNLGAGVRCANFRLDGEEICVYSNSEKLHTGRRKVGAFLGKNVSVGCNVVINPGHHIPPGILVYPGKVT</sequence>
<dbReference type="InterPro" id="IPR011004">
    <property type="entry name" value="Trimer_LpxA-like_sf"/>
</dbReference>
<dbReference type="RefSeq" id="WP_066481890.1">
    <property type="nucleotide sequence ID" value="NZ_CP014639.1"/>
</dbReference>
<dbReference type="Pfam" id="PF25087">
    <property type="entry name" value="GMPPB_C"/>
    <property type="match status" value="1"/>
</dbReference>
<dbReference type="KEGG" id="csaz:Cs308_0381"/>
<dbReference type="STRING" id="1806891.Cs308_0381"/>
<reference evidence="4 5" key="1">
    <citation type="submission" date="2016-03" db="EMBL/GenBank/DDBJ databases">
        <title>Culture-independent genomics supports pathogen discovery for uncultivable bacteria within the genus Chlamydia.</title>
        <authorList>
            <person name="Taylor-Brown A."/>
            <person name="Bachmann N.L."/>
            <person name="Borel N."/>
            <person name="Polkinghorne A."/>
        </authorList>
    </citation>
    <scope>NUCLEOTIDE SEQUENCE [LARGE SCALE GENOMIC DNA]</scope>
    <source>
        <strain evidence="4 5">2742-308</strain>
    </source>
</reference>
<dbReference type="AlphaFoldDB" id="A0A1A9HWT6"/>